<dbReference type="SMART" id="SM00248">
    <property type="entry name" value="ANK"/>
    <property type="match status" value="5"/>
</dbReference>
<keyword evidence="2" id="KW-0716">Sensory transduction</keyword>
<accession>U4L3H0</accession>
<dbReference type="PANTHER" id="PTHR47143:SF1">
    <property type="entry name" value="ION_TRANS DOMAIN-CONTAINING PROTEIN"/>
    <property type="match status" value="1"/>
</dbReference>
<gene>
    <name evidence="9" type="ORF">PCON_10715</name>
</gene>
<dbReference type="Proteomes" id="UP000018144">
    <property type="component" value="Unassembled WGS sequence"/>
</dbReference>
<keyword evidence="6" id="KW-0325">Glycoprotein</keyword>
<keyword evidence="3" id="KW-0677">Repeat</keyword>
<dbReference type="STRING" id="1076935.U4L3H0"/>
<keyword evidence="4 8" id="KW-0040">ANK repeat</keyword>
<dbReference type="GO" id="GO:0034220">
    <property type="term" value="P:monoatomic ion transmembrane transport"/>
    <property type="evidence" value="ECO:0007669"/>
    <property type="project" value="UniProtKB-KW"/>
</dbReference>
<reference evidence="9 10" key="1">
    <citation type="journal article" date="2013" name="PLoS Genet.">
        <title>The genome and development-dependent transcriptomes of Pyronema confluens: a window into fungal evolution.</title>
        <authorList>
            <person name="Traeger S."/>
            <person name="Altegoer F."/>
            <person name="Freitag M."/>
            <person name="Gabaldon T."/>
            <person name="Kempken F."/>
            <person name="Kumar A."/>
            <person name="Marcet-Houben M."/>
            <person name="Poggeler S."/>
            <person name="Stajich J.E."/>
            <person name="Nowrousian M."/>
        </authorList>
    </citation>
    <scope>NUCLEOTIDE SEQUENCE [LARGE SCALE GENOMIC DNA]</scope>
    <source>
        <strain evidence="10">CBS 100304</strain>
        <tissue evidence="9">Vegetative mycelium</tissue>
    </source>
</reference>
<feature type="repeat" description="ANK" evidence="8">
    <location>
        <begin position="257"/>
        <end position="289"/>
    </location>
</feature>
<evidence type="ECO:0000256" key="7">
    <source>
        <dbReference type="ARBA" id="ARBA00023303"/>
    </source>
</evidence>
<evidence type="ECO:0000256" key="4">
    <source>
        <dbReference type="ARBA" id="ARBA00023043"/>
    </source>
</evidence>
<dbReference type="InterPro" id="IPR036770">
    <property type="entry name" value="Ankyrin_rpt-contain_sf"/>
</dbReference>
<dbReference type="GO" id="GO:0022857">
    <property type="term" value="F:transmembrane transporter activity"/>
    <property type="evidence" value="ECO:0007669"/>
    <property type="project" value="TreeGrafter"/>
</dbReference>
<dbReference type="OrthoDB" id="539213at2759"/>
<dbReference type="PANTHER" id="PTHR47143">
    <property type="entry name" value="TRANSIENT RECEPTOR POTENTIAL CATION CHANNEL PROTEIN PAINLESS"/>
    <property type="match status" value="1"/>
</dbReference>
<evidence type="ECO:0000256" key="3">
    <source>
        <dbReference type="ARBA" id="ARBA00022737"/>
    </source>
</evidence>
<evidence type="ECO:0000256" key="2">
    <source>
        <dbReference type="ARBA" id="ARBA00022606"/>
    </source>
</evidence>
<name>U4L3H0_PYROM</name>
<evidence type="ECO:0000256" key="5">
    <source>
        <dbReference type="ARBA" id="ARBA00023065"/>
    </source>
</evidence>
<dbReference type="GO" id="GO:1902495">
    <property type="term" value="C:transmembrane transporter complex"/>
    <property type="evidence" value="ECO:0007669"/>
    <property type="project" value="TreeGrafter"/>
</dbReference>
<dbReference type="SUPFAM" id="SSF48403">
    <property type="entry name" value="Ankyrin repeat"/>
    <property type="match status" value="1"/>
</dbReference>
<dbReference type="Pfam" id="PF12796">
    <property type="entry name" value="Ank_2"/>
    <property type="match status" value="2"/>
</dbReference>
<dbReference type="Gene3D" id="1.25.40.20">
    <property type="entry name" value="Ankyrin repeat-containing domain"/>
    <property type="match status" value="2"/>
</dbReference>
<keyword evidence="5" id="KW-0406">Ion transport</keyword>
<protein>
    <submittedName>
        <fullName evidence="9">Similar to Ankyrin-3 acc. no. Q12955</fullName>
    </submittedName>
</protein>
<proteinExistence type="predicted"/>
<dbReference type="EMBL" id="HF935594">
    <property type="protein sequence ID" value="CCX11121.1"/>
    <property type="molecule type" value="Genomic_DNA"/>
</dbReference>
<organism evidence="9 10">
    <name type="scientific">Pyronema omphalodes (strain CBS 100304)</name>
    <name type="common">Pyronema confluens</name>
    <dbReference type="NCBI Taxonomy" id="1076935"/>
    <lineage>
        <taxon>Eukaryota</taxon>
        <taxon>Fungi</taxon>
        <taxon>Dikarya</taxon>
        <taxon>Ascomycota</taxon>
        <taxon>Pezizomycotina</taxon>
        <taxon>Pezizomycetes</taxon>
        <taxon>Pezizales</taxon>
        <taxon>Pyronemataceae</taxon>
        <taxon>Pyronema</taxon>
    </lineage>
</organism>
<dbReference type="InterPro" id="IPR002110">
    <property type="entry name" value="Ankyrin_rpt"/>
</dbReference>
<dbReference type="eggNOG" id="KOG4177">
    <property type="taxonomic scope" value="Eukaryota"/>
</dbReference>
<keyword evidence="1" id="KW-0813">Transport</keyword>
<keyword evidence="7" id="KW-0407">Ion channel</keyword>
<evidence type="ECO:0000256" key="6">
    <source>
        <dbReference type="ARBA" id="ARBA00023180"/>
    </source>
</evidence>
<dbReference type="AlphaFoldDB" id="U4L3H0"/>
<keyword evidence="10" id="KW-1185">Reference proteome</keyword>
<sequence length="404" mass="44278">MQPTDTKKLSHLPPDLIYCITADFPPQTIFNLVLTSRQLAQTLLPVYYRLSAPYPAAVLQAASKSSPYLLENLLYYGASPDTTDTYGFSGLDIASRLGHNHIITTLLNYGAYLHVCKGGRQPYSLFSPLDYAAKHGHVETFSLLLSHLFARYPEEEVNEAVGRALQHAVQEKRASVISWLLTYVPPSQAHLQQALNKVVNSNLPNIAQLLLSAGADPNTLAPDQPTTLIHRAAERNRVELVELLIEAGAEIDVKDGVGLAPLHYAVKGNAVDAMELLLEAGADIDQTSTFGTAFSGAIRKNWSTGVEVLAAWGIAQGWDVKERWQMLRRQRKGKAVEEAFLRAVGAALGEEKVNECIDSESETVLSREFQGAQMQANQFLSPLQQSTKSPVNPSRLCRIFTGDG</sequence>
<evidence type="ECO:0000256" key="8">
    <source>
        <dbReference type="PROSITE-ProRule" id="PRU00023"/>
    </source>
</evidence>
<evidence type="ECO:0000313" key="9">
    <source>
        <dbReference type="EMBL" id="CCX11121.1"/>
    </source>
</evidence>
<dbReference type="PROSITE" id="PS50297">
    <property type="entry name" value="ANK_REP_REGION"/>
    <property type="match status" value="2"/>
</dbReference>
<evidence type="ECO:0000313" key="10">
    <source>
        <dbReference type="Proteomes" id="UP000018144"/>
    </source>
</evidence>
<dbReference type="InterPro" id="IPR052076">
    <property type="entry name" value="TRP_cation_channel"/>
</dbReference>
<evidence type="ECO:0000256" key="1">
    <source>
        <dbReference type="ARBA" id="ARBA00022448"/>
    </source>
</evidence>
<feature type="repeat" description="ANK" evidence="8">
    <location>
        <begin position="224"/>
        <end position="256"/>
    </location>
</feature>
<dbReference type="PROSITE" id="PS50088">
    <property type="entry name" value="ANK_REPEAT"/>
    <property type="match status" value="2"/>
</dbReference>